<dbReference type="AlphaFoldDB" id="A0AAJ0CX57"/>
<dbReference type="EMBL" id="JASWJB010000036">
    <property type="protein sequence ID" value="KAK2608575.1"/>
    <property type="molecule type" value="Genomic_DNA"/>
</dbReference>
<dbReference type="GO" id="GO:0016020">
    <property type="term" value="C:membrane"/>
    <property type="evidence" value="ECO:0007669"/>
    <property type="project" value="UniProtKB-SubCell"/>
</dbReference>
<keyword evidence="2 5" id="KW-0812">Transmembrane</keyword>
<comment type="caution">
    <text evidence="7">The sequence shown here is derived from an EMBL/GenBank/DDBJ whole genome shotgun (WGS) entry which is preliminary data.</text>
</comment>
<keyword evidence="3 5" id="KW-1133">Transmembrane helix</keyword>
<feature type="transmembrane region" description="Helical" evidence="5">
    <location>
        <begin position="42"/>
        <end position="71"/>
    </location>
</feature>
<proteinExistence type="predicted"/>
<evidence type="ECO:0000313" key="8">
    <source>
        <dbReference type="Proteomes" id="UP001251528"/>
    </source>
</evidence>
<dbReference type="PANTHER" id="PTHR37451">
    <property type="entry name" value="MARVEL DOMAIN"/>
    <property type="match status" value="1"/>
</dbReference>
<comment type="subcellular location">
    <subcellularLocation>
        <location evidence="1">Membrane</location>
        <topology evidence="1">Multi-pass membrane protein</topology>
    </subcellularLocation>
</comment>
<gene>
    <name evidence="7" type="ORF">QQS21_002922</name>
</gene>
<dbReference type="PANTHER" id="PTHR37451:SF1">
    <property type="entry name" value="MARVEL DOMAIN-CONTAINING PROTEIN"/>
    <property type="match status" value="1"/>
</dbReference>
<name>A0AAJ0CX57_9HYPO</name>
<feature type="transmembrane region" description="Helical" evidence="5">
    <location>
        <begin position="129"/>
        <end position="150"/>
    </location>
</feature>
<organism evidence="7 8">
    <name type="scientific">Conoideocrella luteorostrata</name>
    <dbReference type="NCBI Taxonomy" id="1105319"/>
    <lineage>
        <taxon>Eukaryota</taxon>
        <taxon>Fungi</taxon>
        <taxon>Dikarya</taxon>
        <taxon>Ascomycota</taxon>
        <taxon>Pezizomycotina</taxon>
        <taxon>Sordariomycetes</taxon>
        <taxon>Hypocreomycetidae</taxon>
        <taxon>Hypocreales</taxon>
        <taxon>Clavicipitaceae</taxon>
        <taxon>Conoideocrella</taxon>
    </lineage>
</organism>
<sequence>MELPSIARLALFGAIALLNIISLALLAYVINSWRGGYYSGYIYYYYGTLSSVNFMLFNTIWTLLVLVYLGVVPHVAAALYHGIIALALLAITTLFWFAGSIALAVFVGARDCVGSGICSVYKAAQAATAFGFFIWIMFTVLLVFELLGFLKHGLKGRANADTTGTKMTPQTAPQTYSNA</sequence>
<reference evidence="7" key="1">
    <citation type="submission" date="2023-06" db="EMBL/GenBank/DDBJ databases">
        <title>Conoideocrella luteorostrata (Hypocreales: Clavicipitaceae), a potential biocontrol fungus for elongate hemlock scale in United States Christmas tree production areas.</title>
        <authorList>
            <person name="Barrett H."/>
            <person name="Lovett B."/>
            <person name="Macias A.M."/>
            <person name="Stajich J.E."/>
            <person name="Kasson M.T."/>
        </authorList>
    </citation>
    <scope>NUCLEOTIDE SEQUENCE</scope>
    <source>
        <strain evidence="7">ARSEF 14590</strain>
    </source>
</reference>
<feature type="transmembrane region" description="Helical" evidence="5">
    <location>
        <begin position="9"/>
        <end position="30"/>
    </location>
</feature>
<keyword evidence="8" id="KW-1185">Reference proteome</keyword>
<evidence type="ECO:0000259" key="6">
    <source>
        <dbReference type="Pfam" id="PF01284"/>
    </source>
</evidence>
<dbReference type="InterPro" id="IPR008253">
    <property type="entry name" value="Marvel"/>
</dbReference>
<evidence type="ECO:0000256" key="3">
    <source>
        <dbReference type="ARBA" id="ARBA00022989"/>
    </source>
</evidence>
<evidence type="ECO:0000256" key="4">
    <source>
        <dbReference type="ARBA" id="ARBA00023136"/>
    </source>
</evidence>
<evidence type="ECO:0000256" key="5">
    <source>
        <dbReference type="SAM" id="Phobius"/>
    </source>
</evidence>
<protein>
    <recommendedName>
        <fullName evidence="6">MARVEL domain-containing protein</fullName>
    </recommendedName>
</protein>
<keyword evidence="4 5" id="KW-0472">Membrane</keyword>
<evidence type="ECO:0000256" key="2">
    <source>
        <dbReference type="ARBA" id="ARBA00022692"/>
    </source>
</evidence>
<evidence type="ECO:0000256" key="1">
    <source>
        <dbReference type="ARBA" id="ARBA00004141"/>
    </source>
</evidence>
<feature type="transmembrane region" description="Helical" evidence="5">
    <location>
        <begin position="83"/>
        <end position="109"/>
    </location>
</feature>
<feature type="domain" description="MARVEL" evidence="6">
    <location>
        <begin position="9"/>
        <end position="144"/>
    </location>
</feature>
<accession>A0AAJ0CX57</accession>
<evidence type="ECO:0000313" key="7">
    <source>
        <dbReference type="EMBL" id="KAK2608575.1"/>
    </source>
</evidence>
<dbReference type="Proteomes" id="UP001251528">
    <property type="component" value="Unassembled WGS sequence"/>
</dbReference>
<dbReference type="Pfam" id="PF01284">
    <property type="entry name" value="MARVEL"/>
    <property type="match status" value="1"/>
</dbReference>